<dbReference type="Proteomes" id="UP000294321">
    <property type="component" value="Chromosome"/>
</dbReference>
<gene>
    <name evidence="2" type="ORF">ELX58_00380</name>
</gene>
<dbReference type="RefSeq" id="WP_133441214.1">
    <property type="nucleotide sequence ID" value="NZ_CP034726.1"/>
</dbReference>
<accession>A0A4P6ZJ86</accession>
<proteinExistence type="predicted"/>
<dbReference type="InterPro" id="IPR052345">
    <property type="entry name" value="Rad_response_metalloprotease"/>
</dbReference>
<sequence length="286" mass="32754">MKSRQEWMRNHLIHQNNQYRFNYIKCIHINDDVINISDKISNLLKLNIIRDNSGTNENSDRTFFNLLRQKISNMGIVIMQSGIVGKNTHRTLKVKDFRAFALIDDIVPFIFINNSDSMRAKIFSLVHELIHILLGKNEILNASIEESNQIDSERWINNVTANVLIPEELVLNYINDVPRDEIRNIASVSHVSELATAIRLKKLGIHGITEKLIDEIKRHEKKLLKINKENSKNSGGDYYNNVSSRVDTHFATAVINSEAEGDITLPRAASMLDVSLTHYDNAIKKL</sequence>
<dbReference type="KEGG" id="lji:ELX58_00380"/>
<dbReference type="Gene3D" id="1.10.10.2910">
    <property type="match status" value="1"/>
</dbReference>
<reference evidence="3" key="1">
    <citation type="submission" date="2018-12" db="EMBL/GenBank/DDBJ databases">
        <title>A new species of lactobacillus.</title>
        <authorList>
            <person name="Jian Y."/>
            <person name="Xin L."/>
            <person name="Hong Z.J."/>
            <person name="Ming L.Z."/>
            <person name="Hong X.Z."/>
        </authorList>
    </citation>
    <scope>NUCLEOTIDE SEQUENCE [LARGE SCALE GENOMIC DNA]</scope>
    <source>
        <strain evidence="3">HSLZ-75</strain>
    </source>
</reference>
<dbReference type="OrthoDB" id="9796786at2"/>
<name>A0A4P6ZJ86_9LACO</name>
<organism evidence="2 3">
    <name type="scientific">Acetilactobacillus jinshanensis</name>
    <dbReference type="NCBI Taxonomy" id="1720083"/>
    <lineage>
        <taxon>Bacteria</taxon>
        <taxon>Bacillati</taxon>
        <taxon>Bacillota</taxon>
        <taxon>Bacilli</taxon>
        <taxon>Lactobacillales</taxon>
        <taxon>Lactobacillaceae</taxon>
        <taxon>Acetilactobacillus</taxon>
    </lineage>
</organism>
<feature type="domain" description="IrrE N-terminal-like" evidence="1">
    <location>
        <begin position="96"/>
        <end position="201"/>
    </location>
</feature>
<keyword evidence="3" id="KW-1185">Reference proteome</keyword>
<protein>
    <submittedName>
        <fullName evidence="2">ImmA/IrrE family metallo-endopeptidase</fullName>
    </submittedName>
</protein>
<evidence type="ECO:0000259" key="1">
    <source>
        <dbReference type="Pfam" id="PF06114"/>
    </source>
</evidence>
<dbReference type="EMBL" id="CP034726">
    <property type="protein sequence ID" value="QBP17668.1"/>
    <property type="molecule type" value="Genomic_DNA"/>
</dbReference>
<dbReference type="InterPro" id="IPR010359">
    <property type="entry name" value="IrrE_HExxH"/>
</dbReference>
<evidence type="ECO:0000313" key="3">
    <source>
        <dbReference type="Proteomes" id="UP000294321"/>
    </source>
</evidence>
<dbReference type="PANTHER" id="PTHR43236">
    <property type="entry name" value="ANTITOXIN HIGA1"/>
    <property type="match status" value="1"/>
</dbReference>
<dbReference type="Pfam" id="PF06114">
    <property type="entry name" value="Peptidase_M78"/>
    <property type="match status" value="1"/>
</dbReference>
<dbReference type="AlphaFoldDB" id="A0A4P6ZJ86"/>
<evidence type="ECO:0000313" key="2">
    <source>
        <dbReference type="EMBL" id="QBP17668.1"/>
    </source>
</evidence>
<dbReference type="PANTHER" id="PTHR43236:SF2">
    <property type="entry name" value="BLL0069 PROTEIN"/>
    <property type="match status" value="1"/>
</dbReference>